<evidence type="ECO:0000313" key="2">
    <source>
        <dbReference type="Proteomes" id="UP001057134"/>
    </source>
</evidence>
<accession>A0ABY4RIT3</accession>
<organism evidence="1 2">
    <name type="scientific">Paenibacillus konkukensis</name>
    <dbReference type="NCBI Taxonomy" id="2020716"/>
    <lineage>
        <taxon>Bacteria</taxon>
        <taxon>Bacillati</taxon>
        <taxon>Bacillota</taxon>
        <taxon>Bacilli</taxon>
        <taxon>Bacillales</taxon>
        <taxon>Paenibacillaceae</taxon>
        <taxon>Paenibacillus</taxon>
    </lineage>
</organism>
<sequence>MNEDEKDLFNETSYTVAGINTPADQENCTATDMLSDAVAEMMNRIEEDFIGEPEQKSK</sequence>
<evidence type="ECO:0000313" key="1">
    <source>
        <dbReference type="EMBL" id="UQZ81776.1"/>
    </source>
</evidence>
<name>A0ABY4RIT3_9BACL</name>
<dbReference type="Proteomes" id="UP001057134">
    <property type="component" value="Chromosome"/>
</dbReference>
<reference evidence="1" key="2">
    <citation type="journal article" date="2021" name="J Anim Sci Technol">
        <title>Complete genome sequence of Paenibacillus konkukensis sp. nov. SK3146 as a potential probiotic strain.</title>
        <authorList>
            <person name="Jung H.I."/>
            <person name="Park S."/>
            <person name="Niu K.M."/>
            <person name="Lee S.W."/>
            <person name="Kothari D."/>
            <person name="Yi K.J."/>
            <person name="Kim S.K."/>
        </authorList>
    </citation>
    <scope>NUCLEOTIDE SEQUENCE</scope>
    <source>
        <strain evidence="1">SK3146</strain>
    </source>
</reference>
<protein>
    <submittedName>
        <fullName evidence="1">Uncharacterized protein</fullName>
    </submittedName>
</protein>
<dbReference type="EMBL" id="CP027059">
    <property type="protein sequence ID" value="UQZ81776.1"/>
    <property type="molecule type" value="Genomic_DNA"/>
</dbReference>
<reference evidence="1" key="1">
    <citation type="submission" date="2018-02" db="EMBL/GenBank/DDBJ databases">
        <authorList>
            <person name="Kim S.-K."/>
            <person name="Jung H.-I."/>
            <person name="Lee S.-W."/>
        </authorList>
    </citation>
    <scope>NUCLEOTIDE SEQUENCE</scope>
    <source>
        <strain evidence="1">SK3146</strain>
    </source>
</reference>
<proteinExistence type="predicted"/>
<keyword evidence="2" id="KW-1185">Reference proteome</keyword>
<gene>
    <name evidence="1" type="ORF">SK3146_00932</name>
</gene>